<accession>A0A5K7XAQ9</accession>
<evidence type="ECO:0000313" key="2">
    <source>
        <dbReference type="EMBL" id="BBO33505.1"/>
    </source>
</evidence>
<keyword evidence="3" id="KW-1185">Reference proteome</keyword>
<dbReference type="Gene3D" id="3.20.20.80">
    <property type="entry name" value="Glycosidases"/>
    <property type="match status" value="1"/>
</dbReference>
<dbReference type="EMBL" id="AP021861">
    <property type="protein sequence ID" value="BBO33505.1"/>
    <property type="molecule type" value="Genomic_DNA"/>
</dbReference>
<dbReference type="KEGG" id="lpav:PLANPX_3117"/>
<evidence type="ECO:0008006" key="4">
    <source>
        <dbReference type="Google" id="ProtNLM"/>
    </source>
</evidence>
<name>A0A5K7XAQ9_9BACT</name>
<organism evidence="2 3">
    <name type="scientific">Lacipirellula parvula</name>
    <dbReference type="NCBI Taxonomy" id="2650471"/>
    <lineage>
        <taxon>Bacteria</taxon>
        <taxon>Pseudomonadati</taxon>
        <taxon>Planctomycetota</taxon>
        <taxon>Planctomycetia</taxon>
        <taxon>Pirellulales</taxon>
        <taxon>Lacipirellulaceae</taxon>
        <taxon>Lacipirellula</taxon>
    </lineage>
</organism>
<dbReference type="Proteomes" id="UP000326837">
    <property type="component" value="Chromosome"/>
</dbReference>
<feature type="chain" id="PRO_5024960890" description="Glycosyl hydrolase-like 10 domain-containing protein" evidence="1">
    <location>
        <begin position="37"/>
        <end position="1298"/>
    </location>
</feature>
<protein>
    <recommendedName>
        <fullName evidence="4">Glycosyl hydrolase-like 10 domain-containing protein</fullName>
    </recommendedName>
</protein>
<evidence type="ECO:0000313" key="3">
    <source>
        <dbReference type="Proteomes" id="UP000326837"/>
    </source>
</evidence>
<reference evidence="3" key="1">
    <citation type="submission" date="2019-10" db="EMBL/GenBank/DDBJ databases">
        <title>Lacipirellula parvula gen. nov., sp. nov., representing a lineage of planctomycetes widespread in freshwater anoxic habitats, and description of the family Lacipirellulaceae.</title>
        <authorList>
            <person name="Dedysh S.N."/>
            <person name="Kulichevskaya I.S."/>
            <person name="Beletsky A.V."/>
            <person name="Rakitin A.L."/>
            <person name="Mardanov A.V."/>
            <person name="Ivanova A.A."/>
            <person name="Saltykova V.X."/>
            <person name="Rijpstra W.I.C."/>
            <person name="Sinninghe Damste J.S."/>
            <person name="Ravin N.V."/>
        </authorList>
    </citation>
    <scope>NUCLEOTIDE SEQUENCE [LARGE SCALE GENOMIC DNA]</scope>
    <source>
        <strain evidence="3">PX69</strain>
    </source>
</reference>
<keyword evidence="1" id="KW-0732">Signal</keyword>
<feature type="signal peptide" evidence="1">
    <location>
        <begin position="1"/>
        <end position="36"/>
    </location>
</feature>
<proteinExistence type="predicted"/>
<gene>
    <name evidence="2" type="ORF">PLANPX_3117</name>
</gene>
<evidence type="ECO:0000256" key="1">
    <source>
        <dbReference type="SAM" id="SignalP"/>
    </source>
</evidence>
<dbReference type="Gene3D" id="2.60.120.260">
    <property type="entry name" value="Galactose-binding domain-like"/>
    <property type="match status" value="1"/>
</dbReference>
<dbReference type="RefSeq" id="WP_152099257.1">
    <property type="nucleotide sequence ID" value="NZ_AP021861.1"/>
</dbReference>
<sequence>MLGQGSPICRPHAPTRFVALVAAIAALALGSECALAETIEVRLRFGWGANAQSQQKWIGAIAVAGGELSDLQPLGVEADEAAAVRLVENRIVIAPLLRRQADGCDVTIRADETASVVVDLRKSPDEPAKPVEFKLSDLAGTKQQTPLDDLGSYVRVERAPGDLLCVQLNRDHLVFNPEESLRLTLRPQVASLLTAPATLEAKLYRQGSPAALWQATFACDPQNLSEIPVELAVPKAEGAYRLRITLVERPAGFASRLAPWDKGSELAARNVGFVVVDPAAKLPRLTDEWETVAMIDATSSSWWQRLPHWTQVEKLPGFSTPRPLGNVKPLLSPLGQSLVELPPTSPSDDLAWQAYLLPVKSVGEPHAIELEVPRDQEQHLTVSIIEPDAAGEVRTFGRDWGVFTADQTTQTVDAKTGVVTHRIVFWPRTKSPAVLIANRSHDQGALYGKIRLQHRTTKAAPNDPASPAAKQRLAAAYIAAPTFADSFGAAGEFDAESGRSIETWHTFLTAANRLAQQLHAAGYNGAVVSIASEGASLAPVAGLGVSPRFDSGLLAATGEDPIRKDVLEVLLRIFDREGLTLVPAVELASPLPAIEAIRRTASAGVAGIECIGGDGQPWRVTNHQTTATAPHYNLLHPDVQAELTAVVSRLAQRYDQHPAWGGVALQLHGGGYGVTPGIGWALDDETATSFALAMETTLLIDGHERFARRSEQVSGPLLPAWNAWRYQQTTNFYSVVATRIINRRPDARLILCTEDLLAGANASERLRQAVSGRATLDDALAETGLDLARLAKTPGVSLLRPRRLGAEDSVDASAADLRVNHAPELEQLFVSRVNCGEELYHVPSELRLATFDAQSPFGANHTNLTLAAASTAAHEQATRGIAAALTARDFNLAISGGTQFPLADCDMHRDAMRLFQELPAAGGDTRTERKQPVTLRIYREAESTTVCVVNESAWPLELTIPLEASGTMVWRRLGVDPALEAAQAASDPTISGTLPGGPKNWTTILPPHGVQARRFSSPAVKVGAWTVKMSPAAKAELARRLAEFEQRMAALDFERIYSELQNPDFELTGEAGQMLGWQPRIGAAGVVDLAPETEPVTGHSLHLHSEDALGVAVQSHLFPIPPTGQLTVRARIHGAAGAAKSQLYAWFEYESAGVTRQRYVAIGGEQQLNSEWTEYEFAVDDLPLASTGQMRLQFHLVGHGEAWIDDVRLYDLRFSKEQRYQISKRLYAAKSALDDGQLMDCQRLIDGYWPRLFVEQAPIASIAAKPSDVLPTPTAGSSAEEQRGISDRLRGMVPRILR</sequence>